<accession>A0A4Y2AVM6</accession>
<evidence type="ECO:0000313" key="2">
    <source>
        <dbReference type="Proteomes" id="UP000499080"/>
    </source>
</evidence>
<reference evidence="1 2" key="1">
    <citation type="journal article" date="2019" name="Sci. Rep.">
        <title>Orb-weaving spider Araneus ventricosus genome elucidates the spidroin gene catalogue.</title>
        <authorList>
            <person name="Kono N."/>
            <person name="Nakamura H."/>
            <person name="Ohtoshi R."/>
            <person name="Moran D.A.P."/>
            <person name="Shinohara A."/>
            <person name="Yoshida Y."/>
            <person name="Fujiwara M."/>
            <person name="Mori M."/>
            <person name="Tomita M."/>
            <person name="Arakawa K."/>
        </authorList>
    </citation>
    <scope>NUCLEOTIDE SEQUENCE [LARGE SCALE GENOMIC DNA]</scope>
</reference>
<dbReference type="AlphaFoldDB" id="A0A4Y2AVM6"/>
<name>A0A4Y2AVM6_ARAVE</name>
<keyword evidence="2" id="KW-1185">Reference proteome</keyword>
<evidence type="ECO:0000313" key="1">
    <source>
        <dbReference type="EMBL" id="GBL83567.1"/>
    </source>
</evidence>
<proteinExistence type="predicted"/>
<gene>
    <name evidence="1" type="ORF">AVEN_196401_1</name>
</gene>
<dbReference type="Proteomes" id="UP000499080">
    <property type="component" value="Unassembled WGS sequence"/>
</dbReference>
<sequence>MLGMLLKGNSGHLRAKWYRTLTLPMQPVWGILCFTLLAKVTKRLRWLSGKVMAFGAEGSSFEIRFRRVSGLLHVKSYVVAKRPSAGVVHT</sequence>
<comment type="caution">
    <text evidence="1">The sequence shown here is derived from an EMBL/GenBank/DDBJ whole genome shotgun (WGS) entry which is preliminary data.</text>
</comment>
<protein>
    <submittedName>
        <fullName evidence="1">Uncharacterized protein</fullName>
    </submittedName>
</protein>
<organism evidence="1 2">
    <name type="scientific">Araneus ventricosus</name>
    <name type="common">Orbweaver spider</name>
    <name type="synonym">Epeira ventricosa</name>
    <dbReference type="NCBI Taxonomy" id="182803"/>
    <lineage>
        <taxon>Eukaryota</taxon>
        <taxon>Metazoa</taxon>
        <taxon>Ecdysozoa</taxon>
        <taxon>Arthropoda</taxon>
        <taxon>Chelicerata</taxon>
        <taxon>Arachnida</taxon>
        <taxon>Araneae</taxon>
        <taxon>Araneomorphae</taxon>
        <taxon>Entelegynae</taxon>
        <taxon>Araneoidea</taxon>
        <taxon>Araneidae</taxon>
        <taxon>Araneus</taxon>
    </lineage>
</organism>
<dbReference type="EMBL" id="BGPR01000033">
    <property type="protein sequence ID" value="GBL83567.1"/>
    <property type="molecule type" value="Genomic_DNA"/>
</dbReference>